<feature type="domain" description="Exoribonuclease phosphorolytic" evidence="6">
    <location>
        <begin position="191"/>
        <end position="255"/>
    </location>
</feature>
<dbReference type="InterPro" id="IPR015847">
    <property type="entry name" value="ExoRNase_PH_dom2"/>
</dbReference>
<dbReference type="InterPro" id="IPR050590">
    <property type="entry name" value="Exosome_comp_Rrp42_subfam"/>
</dbReference>
<gene>
    <name evidence="4" type="primary">rrp42</name>
    <name evidence="7" type="ORF">D9Q81_06045</name>
</gene>
<dbReference type="NCBIfam" id="NF003282">
    <property type="entry name" value="PRK04282.1-1"/>
    <property type="match status" value="1"/>
</dbReference>
<dbReference type="InterPro" id="IPR027408">
    <property type="entry name" value="PNPase/RNase_PH_dom_sf"/>
</dbReference>
<dbReference type="InterPro" id="IPR036345">
    <property type="entry name" value="ExoRNase_PH_dom2_sf"/>
</dbReference>
<sequence>MFDQEILTHNLMKDYIRDLVEKGQRVDGRGLHEYRPIEVLNGTFTKAEGEAWLKLGETQVLVGVKADLGEPFPDTPDKGVFVSNAELLPVASPTFEPGPPDEGAIELARVVDRAIRSADAIDLGSLVILPGKLVYMIFLDMYVLDYDGNLEDSLTLASLIALGRSEIPEVELKENGEIEVKESKRKLELKDIPINFSFVKIGSKILLDPTLEEESVSDASITVAINKDGKVCSVQKRHGTFTVEEILNIVNVARSKWPELARIVREAI</sequence>
<accession>A0A3R9Q8T7</accession>
<keyword evidence="3 4" id="KW-0271">Exosome</keyword>
<dbReference type="Proteomes" id="UP000278149">
    <property type="component" value="Unassembled WGS sequence"/>
</dbReference>
<dbReference type="SUPFAM" id="SSF54211">
    <property type="entry name" value="Ribosomal protein S5 domain 2-like"/>
    <property type="match status" value="1"/>
</dbReference>
<dbReference type="Pfam" id="PF03725">
    <property type="entry name" value="RNase_PH_C"/>
    <property type="match status" value="1"/>
</dbReference>
<evidence type="ECO:0000256" key="4">
    <source>
        <dbReference type="HAMAP-Rule" id="MF_00622"/>
    </source>
</evidence>
<dbReference type="GeneID" id="6094646"/>
<reference evidence="7 8" key="1">
    <citation type="submission" date="2018-10" db="EMBL/GenBank/DDBJ databases">
        <title>Co-occurring genomic capacity for anaerobic methane metabolism and dissimilatory sulfite reduction discovered in the Korarchaeota.</title>
        <authorList>
            <person name="Mckay L.J."/>
            <person name="Dlakic M."/>
            <person name="Fields M.W."/>
            <person name="Delmont T.O."/>
            <person name="Eren A.M."/>
            <person name="Jay Z.J."/>
            <person name="Klingelsmith K.B."/>
            <person name="Rusch D.B."/>
            <person name="Inskeep W.P."/>
        </authorList>
    </citation>
    <scope>NUCLEOTIDE SEQUENCE [LARGE SCALE GENOMIC DNA]</scope>
    <source>
        <strain evidence="7 8">WS</strain>
    </source>
</reference>
<keyword evidence="2 4" id="KW-0963">Cytoplasm</keyword>
<dbReference type="InterPro" id="IPR020568">
    <property type="entry name" value="Ribosomal_Su5_D2-typ_SF"/>
</dbReference>
<dbReference type="EMBL" id="RCOR01000030">
    <property type="protein sequence ID" value="RSN68415.1"/>
    <property type="molecule type" value="Genomic_DNA"/>
</dbReference>
<name>A0A3R9Q8T7_9CREN</name>
<evidence type="ECO:0000313" key="8">
    <source>
        <dbReference type="Proteomes" id="UP000278149"/>
    </source>
</evidence>
<evidence type="ECO:0000313" key="7">
    <source>
        <dbReference type="EMBL" id="RSN68415.1"/>
    </source>
</evidence>
<dbReference type="Gene3D" id="3.30.230.70">
    <property type="entry name" value="GHMP Kinase, N-terminal domain"/>
    <property type="match status" value="1"/>
</dbReference>
<evidence type="ECO:0000256" key="3">
    <source>
        <dbReference type="ARBA" id="ARBA00022835"/>
    </source>
</evidence>
<dbReference type="RefSeq" id="WP_012310012.1">
    <property type="nucleotide sequence ID" value="NZ_RCOR01000030.1"/>
</dbReference>
<dbReference type="PANTHER" id="PTHR11097:SF8">
    <property type="entry name" value="EXOSOME COMPLEX COMPONENT RRP42"/>
    <property type="match status" value="1"/>
</dbReference>
<evidence type="ECO:0000259" key="6">
    <source>
        <dbReference type="Pfam" id="PF03725"/>
    </source>
</evidence>
<dbReference type="InterPro" id="IPR020869">
    <property type="entry name" value="Rrp42_archaea"/>
</dbReference>
<proteinExistence type="inferred from homology"/>
<dbReference type="GO" id="GO:0035925">
    <property type="term" value="F:mRNA 3'-UTR AU-rich region binding"/>
    <property type="evidence" value="ECO:0007669"/>
    <property type="project" value="TreeGrafter"/>
</dbReference>
<dbReference type="Pfam" id="PF01138">
    <property type="entry name" value="RNase_PH"/>
    <property type="match status" value="1"/>
</dbReference>
<organism evidence="7 8">
    <name type="scientific">Candidatus Korarchaeum cryptofilum</name>
    <dbReference type="NCBI Taxonomy" id="498846"/>
    <lineage>
        <taxon>Archaea</taxon>
        <taxon>Thermoproteota</taxon>
        <taxon>Candidatus Korarchaeia</taxon>
        <taxon>Candidatus Korarchaeales</taxon>
        <taxon>Candidatus Korarchaeaceae</taxon>
        <taxon>Candidatus Korarchaeum</taxon>
    </lineage>
</organism>
<comment type="subunit">
    <text evidence="4">Component of the archaeal exosome complex. Forms a hexameric ring-like arrangement composed of 3 Rrp41-Rrp42 heterodimers. The hexameric ring associates with a trimer of Rrp4 and/or Csl4 subunits.</text>
</comment>
<dbReference type="PANTHER" id="PTHR11097">
    <property type="entry name" value="EXOSOME COMPLEX EXONUCLEASE RIBOSOMAL RNA PROCESSING PROTEIN"/>
    <property type="match status" value="1"/>
</dbReference>
<dbReference type="CDD" id="cd11365">
    <property type="entry name" value="RNase_PH_archRRP42"/>
    <property type="match status" value="1"/>
</dbReference>
<evidence type="ECO:0000256" key="2">
    <source>
        <dbReference type="ARBA" id="ARBA00022490"/>
    </source>
</evidence>
<dbReference type="GO" id="GO:0000177">
    <property type="term" value="C:cytoplasmic exosome (RNase complex)"/>
    <property type="evidence" value="ECO:0007669"/>
    <property type="project" value="TreeGrafter"/>
</dbReference>
<dbReference type="GO" id="GO:0016075">
    <property type="term" value="P:rRNA catabolic process"/>
    <property type="evidence" value="ECO:0007669"/>
    <property type="project" value="TreeGrafter"/>
</dbReference>
<dbReference type="HAMAP" id="MF_00622">
    <property type="entry name" value="Exosome_Rrp42"/>
    <property type="match status" value="1"/>
</dbReference>
<comment type="similarity">
    <text evidence="4">Belongs to the RNase PH family. Rrp42 subfamily.</text>
</comment>
<dbReference type="AlphaFoldDB" id="A0A3R9Q8T7"/>
<evidence type="ECO:0000256" key="1">
    <source>
        <dbReference type="ARBA" id="ARBA00004496"/>
    </source>
</evidence>
<comment type="caution">
    <text evidence="7">The sequence shown here is derived from an EMBL/GenBank/DDBJ whole genome shotgun (WGS) entry which is preliminary data.</text>
</comment>
<feature type="domain" description="Exoribonuclease phosphorolytic" evidence="5">
    <location>
        <begin position="33"/>
        <end position="168"/>
    </location>
</feature>
<protein>
    <recommendedName>
        <fullName evidence="4">Exosome complex component Rrp42</fullName>
    </recommendedName>
</protein>
<comment type="function">
    <text evidence="4">Non-catalytic component of the exosome, which is a complex involved in RNA degradation. Contributes to the structuring of the Rrp41 active site.</text>
</comment>
<evidence type="ECO:0000259" key="5">
    <source>
        <dbReference type="Pfam" id="PF01138"/>
    </source>
</evidence>
<dbReference type="SUPFAM" id="SSF55666">
    <property type="entry name" value="Ribonuclease PH domain 2-like"/>
    <property type="match status" value="1"/>
</dbReference>
<dbReference type="FunFam" id="3.30.230.70:FF:000017">
    <property type="entry name" value="Exosome complex component Rrp42"/>
    <property type="match status" value="1"/>
</dbReference>
<dbReference type="OMA" id="YNTRIPK"/>
<comment type="subcellular location">
    <subcellularLocation>
        <location evidence="1 4">Cytoplasm</location>
    </subcellularLocation>
</comment>
<dbReference type="InterPro" id="IPR001247">
    <property type="entry name" value="ExoRNase_PH_dom1"/>
</dbReference>